<gene>
    <name evidence="2" type="ORF">BJ959_000941</name>
</gene>
<dbReference type="InterPro" id="IPR015424">
    <property type="entry name" value="PyrdxlP-dep_Trfase"/>
</dbReference>
<comment type="caution">
    <text evidence="2">The sequence shown here is derived from an EMBL/GenBank/DDBJ whole genome shotgun (WGS) entry which is preliminary data.</text>
</comment>
<proteinExistence type="predicted"/>
<reference evidence="2 3" key="1">
    <citation type="submission" date="2020-08" db="EMBL/GenBank/DDBJ databases">
        <title>Sequencing the genomes of 1000 actinobacteria strains.</title>
        <authorList>
            <person name="Klenk H.-P."/>
        </authorList>
    </citation>
    <scope>NUCLEOTIDE SEQUENCE [LARGE SCALE GENOMIC DNA]</scope>
    <source>
        <strain evidence="2 3">DSM 23889</strain>
    </source>
</reference>
<organism evidence="2 3">
    <name type="scientific">Microcella frigidaquae</name>
    <dbReference type="NCBI Taxonomy" id="424758"/>
    <lineage>
        <taxon>Bacteria</taxon>
        <taxon>Bacillati</taxon>
        <taxon>Actinomycetota</taxon>
        <taxon>Actinomycetes</taxon>
        <taxon>Micrococcales</taxon>
        <taxon>Microbacteriaceae</taxon>
        <taxon>Microcella</taxon>
    </lineage>
</organism>
<dbReference type="GO" id="GO:0016829">
    <property type="term" value="F:lyase activity"/>
    <property type="evidence" value="ECO:0007669"/>
    <property type="project" value="UniProtKB-KW"/>
</dbReference>
<dbReference type="InterPro" id="IPR015421">
    <property type="entry name" value="PyrdxlP-dep_Trfase_major"/>
</dbReference>
<protein>
    <submittedName>
        <fullName evidence="2">Selenocysteine lyase/cysteine desulfurase</fullName>
    </submittedName>
</protein>
<dbReference type="Gene3D" id="3.90.1150.10">
    <property type="entry name" value="Aspartate Aminotransferase, domain 1"/>
    <property type="match status" value="1"/>
</dbReference>
<dbReference type="InterPro" id="IPR000192">
    <property type="entry name" value="Aminotrans_V_dom"/>
</dbReference>
<dbReference type="InterPro" id="IPR015422">
    <property type="entry name" value="PyrdxlP-dep_Trfase_small"/>
</dbReference>
<dbReference type="Gene3D" id="3.40.640.10">
    <property type="entry name" value="Type I PLP-dependent aspartate aminotransferase-like (Major domain)"/>
    <property type="match status" value="1"/>
</dbReference>
<feature type="domain" description="Aminotransferase class V" evidence="1">
    <location>
        <begin position="61"/>
        <end position="340"/>
    </location>
</feature>
<dbReference type="Proteomes" id="UP000552883">
    <property type="component" value="Unassembled WGS sequence"/>
</dbReference>
<evidence type="ECO:0000259" key="1">
    <source>
        <dbReference type="Pfam" id="PF00266"/>
    </source>
</evidence>
<dbReference type="AlphaFoldDB" id="A0A840X8J4"/>
<evidence type="ECO:0000313" key="2">
    <source>
        <dbReference type="EMBL" id="MBB5617445.1"/>
    </source>
</evidence>
<dbReference type="SUPFAM" id="SSF53383">
    <property type="entry name" value="PLP-dependent transferases"/>
    <property type="match status" value="1"/>
</dbReference>
<dbReference type="EMBL" id="JACHBS010000001">
    <property type="protein sequence ID" value="MBB5617445.1"/>
    <property type="molecule type" value="Genomic_DNA"/>
</dbReference>
<dbReference type="PANTHER" id="PTHR43586:SF15">
    <property type="entry name" value="BLR3095 PROTEIN"/>
    <property type="match status" value="1"/>
</dbReference>
<keyword evidence="2" id="KW-0456">Lyase</keyword>
<dbReference type="Pfam" id="PF00266">
    <property type="entry name" value="Aminotran_5"/>
    <property type="match status" value="1"/>
</dbReference>
<keyword evidence="3" id="KW-1185">Reference proteome</keyword>
<evidence type="ECO:0000313" key="3">
    <source>
        <dbReference type="Proteomes" id="UP000552883"/>
    </source>
</evidence>
<accession>A0A840X8J4</accession>
<name>A0A840X8J4_9MICO</name>
<sequence length="378" mass="40481">MSPMTIDEFRAGFVEEPGYLDHPRISPIGEFALAEQRAHCDLLSRARFGSLGALEEQDGRVRTAVAELLRFRPDQVVFQPSTSQALMHVMFGLTGTVAASPDEFPAIGYAMTRAAQALGVLTPHTIVAEHERITPAVVKAQLDSSVMAVVVSLVDYRTGYLVDLEGIRQVIGDRLLIVDAIQGAGIVDAPWELADVIASGGHKWLRAGQGTGFLALSDRAREHLTPVWSGWLAHGRPELLHEVVEPAADAGAFRVGYADAAAQARLAGAVEAVLDVGVPAIRDAILERTARLIEVADEEGIEVVSPREDAERAGIVSLAPHPEFTSALAAALHNHGVSATVRDGRVRLGAHVSTGDDTIEQFRAALREFASLATPRRT</sequence>
<dbReference type="PANTHER" id="PTHR43586">
    <property type="entry name" value="CYSTEINE DESULFURASE"/>
    <property type="match status" value="1"/>
</dbReference>